<dbReference type="AlphaFoldDB" id="A0A8H6SMC5"/>
<protein>
    <submittedName>
        <fullName evidence="1">F-box domain-containing protein</fullName>
    </submittedName>
</protein>
<reference evidence="1" key="1">
    <citation type="submission" date="2020-05" db="EMBL/GenBank/DDBJ databases">
        <title>Mycena genomes resolve the evolution of fungal bioluminescence.</title>
        <authorList>
            <person name="Tsai I.J."/>
        </authorList>
    </citation>
    <scope>NUCLEOTIDE SEQUENCE</scope>
    <source>
        <strain evidence="1">171206Taipei</strain>
    </source>
</reference>
<dbReference type="RefSeq" id="XP_037219462.1">
    <property type="nucleotide sequence ID" value="XM_037363818.1"/>
</dbReference>
<dbReference type="Proteomes" id="UP000636479">
    <property type="component" value="Unassembled WGS sequence"/>
</dbReference>
<name>A0A8H6SMC5_9AGAR</name>
<gene>
    <name evidence="1" type="ORF">MIND_00711600</name>
</gene>
<dbReference type="GeneID" id="59346334"/>
<proteinExistence type="predicted"/>
<dbReference type="OrthoDB" id="613763at2759"/>
<evidence type="ECO:0000313" key="1">
    <source>
        <dbReference type="EMBL" id="KAF7301462.1"/>
    </source>
</evidence>
<organism evidence="1 2">
    <name type="scientific">Mycena indigotica</name>
    <dbReference type="NCBI Taxonomy" id="2126181"/>
    <lineage>
        <taxon>Eukaryota</taxon>
        <taxon>Fungi</taxon>
        <taxon>Dikarya</taxon>
        <taxon>Basidiomycota</taxon>
        <taxon>Agaricomycotina</taxon>
        <taxon>Agaricomycetes</taxon>
        <taxon>Agaricomycetidae</taxon>
        <taxon>Agaricales</taxon>
        <taxon>Marasmiineae</taxon>
        <taxon>Mycenaceae</taxon>
        <taxon>Mycena</taxon>
    </lineage>
</organism>
<keyword evidence="2" id="KW-1185">Reference proteome</keyword>
<accession>A0A8H6SMC5</accession>
<evidence type="ECO:0000313" key="2">
    <source>
        <dbReference type="Proteomes" id="UP000636479"/>
    </source>
</evidence>
<comment type="caution">
    <text evidence="1">The sequence shown here is derived from an EMBL/GenBank/DDBJ whole genome shotgun (WGS) entry which is preliminary data.</text>
</comment>
<sequence>MSLPPELLDYVCGFVATRDLALVARCSITLYPIALRSLYRQITISDASTQSIVHTLAHRRDIAAFVRKFSVADVSLCPHELAAALTNMAATLVSLDIWVEGVESWIFSTGLMSPQLEHLGTSIPFDPHVAGFCAGAPSLETVHFASEPVDFCVDACVFPRLATFTGSAKAAVAIVPGRPIESVFITSGDLSEDLVPVLARSTSQLSVLSTTTNSLPVSLLGGLGRHLPQLRYLQINSTRDLATPPTTIFYEQVADALALFPILESFELSGIYWPSQVYQQEQKRVWQSQPLHAEELDAPEDMDEFGFLW</sequence>
<dbReference type="EMBL" id="JACAZF010000006">
    <property type="protein sequence ID" value="KAF7301462.1"/>
    <property type="molecule type" value="Genomic_DNA"/>
</dbReference>